<dbReference type="AlphaFoldDB" id="A0AAD9V761"/>
<proteinExistence type="predicted"/>
<keyword evidence="3" id="KW-1185">Reference proteome</keyword>
<organism evidence="2 3">
    <name type="scientific">Acropora cervicornis</name>
    <name type="common">Staghorn coral</name>
    <dbReference type="NCBI Taxonomy" id="6130"/>
    <lineage>
        <taxon>Eukaryota</taxon>
        <taxon>Metazoa</taxon>
        <taxon>Cnidaria</taxon>
        <taxon>Anthozoa</taxon>
        <taxon>Hexacorallia</taxon>
        <taxon>Scleractinia</taxon>
        <taxon>Astrocoeniina</taxon>
        <taxon>Acroporidae</taxon>
        <taxon>Acropora</taxon>
    </lineage>
</organism>
<dbReference type="Proteomes" id="UP001249851">
    <property type="component" value="Unassembled WGS sequence"/>
</dbReference>
<gene>
    <name evidence="2" type="ORF">P5673_012841</name>
</gene>
<accession>A0AAD9V761</accession>
<evidence type="ECO:0000256" key="1">
    <source>
        <dbReference type="SAM" id="MobiDB-lite"/>
    </source>
</evidence>
<sequence length="66" mass="7772">MLWFQCAFTTMYEGETLLSQWVFHLIISVREMERRRQCIDGDGIQDVASPVDRRHGSKEGDDYIFS</sequence>
<feature type="non-terminal residue" evidence="2">
    <location>
        <position position="1"/>
    </location>
</feature>
<reference evidence="2" key="2">
    <citation type="journal article" date="2023" name="Science">
        <title>Genomic signatures of disease resistance in endangered staghorn corals.</title>
        <authorList>
            <person name="Vollmer S.V."/>
            <person name="Selwyn J.D."/>
            <person name="Despard B.A."/>
            <person name="Roesel C.L."/>
        </authorList>
    </citation>
    <scope>NUCLEOTIDE SEQUENCE</scope>
    <source>
        <strain evidence="2">K2</strain>
    </source>
</reference>
<evidence type="ECO:0000313" key="3">
    <source>
        <dbReference type="Proteomes" id="UP001249851"/>
    </source>
</evidence>
<reference evidence="2" key="1">
    <citation type="journal article" date="2023" name="G3 (Bethesda)">
        <title>Whole genome assembly and annotation of the endangered Caribbean coral Acropora cervicornis.</title>
        <authorList>
            <person name="Selwyn J.D."/>
            <person name="Vollmer S.V."/>
        </authorList>
    </citation>
    <scope>NUCLEOTIDE SEQUENCE</scope>
    <source>
        <strain evidence="2">K2</strain>
    </source>
</reference>
<protein>
    <submittedName>
        <fullName evidence="2">Uncharacterized protein</fullName>
    </submittedName>
</protein>
<feature type="compositionally biased region" description="Basic and acidic residues" evidence="1">
    <location>
        <begin position="51"/>
        <end position="66"/>
    </location>
</feature>
<dbReference type="EMBL" id="JARQWQ010000024">
    <property type="protein sequence ID" value="KAK2563836.1"/>
    <property type="molecule type" value="Genomic_DNA"/>
</dbReference>
<comment type="caution">
    <text evidence="2">The sequence shown here is derived from an EMBL/GenBank/DDBJ whole genome shotgun (WGS) entry which is preliminary data.</text>
</comment>
<feature type="region of interest" description="Disordered" evidence="1">
    <location>
        <begin position="44"/>
        <end position="66"/>
    </location>
</feature>
<evidence type="ECO:0000313" key="2">
    <source>
        <dbReference type="EMBL" id="KAK2563836.1"/>
    </source>
</evidence>
<name>A0AAD9V761_ACRCE</name>